<name>A0A285HD64_9FIRM</name>
<dbReference type="Proteomes" id="UP000219573">
    <property type="component" value="Unassembled WGS sequence"/>
</dbReference>
<evidence type="ECO:0000313" key="3">
    <source>
        <dbReference type="Proteomes" id="UP000219573"/>
    </source>
</evidence>
<feature type="chain" id="PRO_5012289692" description="VCBS repeat-containing protein" evidence="1">
    <location>
        <begin position="22"/>
        <end position="548"/>
    </location>
</feature>
<dbReference type="SUPFAM" id="SSF69318">
    <property type="entry name" value="Integrin alpha N-terminal domain"/>
    <property type="match status" value="1"/>
</dbReference>
<accession>A0A285HD64</accession>
<dbReference type="EMBL" id="OBDZ01000017">
    <property type="protein sequence ID" value="SNY33689.1"/>
    <property type="molecule type" value="Genomic_DNA"/>
</dbReference>
<dbReference type="RefSeq" id="WP_097018354.1">
    <property type="nucleotide sequence ID" value="NZ_OBDZ01000017.1"/>
</dbReference>
<evidence type="ECO:0000313" key="2">
    <source>
        <dbReference type="EMBL" id="SNY33689.1"/>
    </source>
</evidence>
<keyword evidence="3" id="KW-1185">Reference proteome</keyword>
<evidence type="ECO:0008006" key="4">
    <source>
        <dbReference type="Google" id="ProtNLM"/>
    </source>
</evidence>
<keyword evidence="1" id="KW-0732">Signal</keyword>
<dbReference type="AlphaFoldDB" id="A0A285HD64"/>
<organism evidence="2 3">
    <name type="scientific">Orenia metallireducens</name>
    <dbReference type="NCBI Taxonomy" id="1413210"/>
    <lineage>
        <taxon>Bacteria</taxon>
        <taxon>Bacillati</taxon>
        <taxon>Bacillota</taxon>
        <taxon>Clostridia</taxon>
        <taxon>Halanaerobiales</taxon>
        <taxon>Halobacteroidaceae</taxon>
        <taxon>Orenia</taxon>
    </lineage>
</organism>
<feature type="signal peptide" evidence="1">
    <location>
        <begin position="1"/>
        <end position="21"/>
    </location>
</feature>
<dbReference type="InterPro" id="IPR028994">
    <property type="entry name" value="Integrin_alpha_N"/>
</dbReference>
<proteinExistence type="predicted"/>
<evidence type="ECO:0000256" key="1">
    <source>
        <dbReference type="SAM" id="SignalP"/>
    </source>
</evidence>
<gene>
    <name evidence="2" type="ORF">SAMN06265827_11756</name>
</gene>
<sequence>MKRIMVLLTLFLVVISNSIYADNSSGLIEELDQLSETLFKDIEPVEGYVVDIKGKQIYINLDNKDNLFIGQRFKVIREDELLKDPITQMILGRLEREIGELEVSQVKEGFSITKLSRADSKVKIERGDKIVPKESYKQVGVLSFNDSKEFSLLTERIKSYFNDYLDHDNRFKVIDSKRIDQVLERMGIKENLSQEQIAFLIRELKLDLLLLVDISEGKNSIFVYSKLYSQKNKNTSSEEVITLSKDDKFLQYYKSKESTEEFTLLYKSDLLDIISESIGVGDIDGNKDIEIILNNKDSIQTFNYKDKELIEGELIDTYQLTEYDDYELVVGDNDQDGFAEIFAENFNYSFKFNWTEKGYEAKALENLYRNRPKTLAKLNGKDYLITRDYRNRLRFNLWEDASSSYKTDFELEIKANEGYRLAFEDMDDDREVEMIVSAYDGKGNNRMKVYDLDGNFEYTFPDKYGASIGIFKDKKELIFHTTIEEESRLVSFLWDGEEYSSKWKSESFVGEIRDLAVADINGDDQEELLVLASEEKQSRIYIYQRNLE</sequence>
<dbReference type="Gene3D" id="3.40.50.10610">
    <property type="entry name" value="ABC-type transport auxiliary lipoprotein component"/>
    <property type="match status" value="1"/>
</dbReference>
<dbReference type="OrthoDB" id="2111493at2"/>
<protein>
    <recommendedName>
        <fullName evidence="4">VCBS repeat-containing protein</fullName>
    </recommendedName>
</protein>
<reference evidence="3" key="1">
    <citation type="submission" date="2017-09" db="EMBL/GenBank/DDBJ databases">
        <authorList>
            <person name="Varghese N."/>
            <person name="Submissions S."/>
        </authorList>
    </citation>
    <scope>NUCLEOTIDE SEQUENCE [LARGE SCALE GENOMIC DNA]</scope>
    <source>
        <strain evidence="3">MSL47</strain>
    </source>
</reference>